<dbReference type="AlphaFoldDB" id="A0AAU9WN52"/>
<evidence type="ECO:0000313" key="2">
    <source>
        <dbReference type="Proteomes" id="UP001159428"/>
    </source>
</evidence>
<dbReference type="Proteomes" id="UP001159428">
    <property type="component" value="Unassembled WGS sequence"/>
</dbReference>
<comment type="caution">
    <text evidence="1">The sequence shown here is derived from an EMBL/GenBank/DDBJ whole genome shotgun (WGS) entry which is preliminary data.</text>
</comment>
<proteinExistence type="predicted"/>
<name>A0AAU9WN52_9CNID</name>
<sequence>MDVKIIAVCHQIISCEAQQHAFCLSCLTTFVESRTSTGKPPTGLAMRLGCPLGFKCGSQLEPYLLQDIIDEIAATSKEKTSRGPSCDGQTSSRSCPNDRCSFNFRPDDGDFETLYPWCPECCAFYCCTCQRRLGDEGYTDHICPAEGQITDITNDAVASQTLCRVVCEAMFVRCPSNSCQSTDRAEDLIVKRNEDCNAIRCWTCQRFFCFICTKDLGMNREDALKAFPHRNASEANAPCCWLFDDGLSGNTKTRALLIRQMNAAADYLRSLQMSNEKKLILLNSNREVLGDVFTHLIKKYGPKRDQEKCVIL</sequence>
<evidence type="ECO:0000313" key="1">
    <source>
        <dbReference type="EMBL" id="CAH3119807.1"/>
    </source>
</evidence>
<accession>A0AAU9WN52</accession>
<gene>
    <name evidence="1" type="ORF">PMEA_00008500</name>
</gene>
<reference evidence="1 2" key="1">
    <citation type="submission" date="2022-05" db="EMBL/GenBank/DDBJ databases">
        <authorList>
            <consortium name="Genoscope - CEA"/>
            <person name="William W."/>
        </authorList>
    </citation>
    <scope>NUCLEOTIDE SEQUENCE [LARGE SCALE GENOMIC DNA]</scope>
</reference>
<evidence type="ECO:0008006" key="3">
    <source>
        <dbReference type="Google" id="ProtNLM"/>
    </source>
</evidence>
<keyword evidence="2" id="KW-1185">Reference proteome</keyword>
<protein>
    <recommendedName>
        <fullName evidence="3">RBR-type E3 ubiquitin transferase</fullName>
    </recommendedName>
</protein>
<dbReference type="EMBL" id="CALNXJ010000017">
    <property type="protein sequence ID" value="CAH3119807.1"/>
    <property type="molecule type" value="Genomic_DNA"/>
</dbReference>
<organism evidence="1 2">
    <name type="scientific">Pocillopora meandrina</name>
    <dbReference type="NCBI Taxonomy" id="46732"/>
    <lineage>
        <taxon>Eukaryota</taxon>
        <taxon>Metazoa</taxon>
        <taxon>Cnidaria</taxon>
        <taxon>Anthozoa</taxon>
        <taxon>Hexacorallia</taxon>
        <taxon>Scleractinia</taxon>
        <taxon>Astrocoeniina</taxon>
        <taxon>Pocilloporidae</taxon>
        <taxon>Pocillopora</taxon>
    </lineage>
</organism>